<comment type="caution">
    <text evidence="2">The sequence shown here is derived from an EMBL/GenBank/DDBJ whole genome shotgun (WGS) entry which is preliminary data.</text>
</comment>
<feature type="compositionally biased region" description="Low complexity" evidence="1">
    <location>
        <begin position="467"/>
        <end position="494"/>
    </location>
</feature>
<accession>A0AAN6LP29</accession>
<sequence>MDTGPASHSRLTRPPPPDAQATTPKQVAQAAPAHIHSPPDRPSLSRLPSISSAGTSGRSRRASQPVARTPTTTTAQPSPAATPATTPSYFSPQQPSSDASKDVRSPGTRRPPAFSSSFGKAYGDTSRGPPISVSGTWPKQPTPTRSFSIPTERMAAQAQPEASPAYDAVARPRLQTRRTTESRGDADQSGAEDGGEDLFLNIAEDSAKDAANNAASRSDRVRSRIARNSNRQSLPSSIHSSSPATSSQTRPNGARVPAAIDTSAGSQFRRTSFLPSSGRTTREHSPLTPANPVFAPRPRIADPSPRTRRSTTSLARDQNQESKPNTATVGASSSFTAQLGVSTVFSPQTFMAQVEAVKARQTDSTLSPKEFLAQLESEKGEKRRPSVPDVTQITPSNRIFKPSNLHYHSSSRDNPVGLHIDTPPEARSRNEGTESHGSTGPATSMWDELDELKSRMKRLEMGGKIPATSGAAVAQASADRPRTANTSATTVSSSPNQQKKSTALEPTIAVSTPSKVHPLLQEALAKVRPHISPAVYRALESTASEAISLAEMAGSGGPQGTSSSANSTSGGSAMPDRQVRRRADHICRNLTDLCIELYDGKSSFISPAVQRTSAATVSRRPSLQINGESPTIRKSIEPESDALTRSSPSRAMSRIEARRTSIMNRRESSLEPPTPSQSHLPSRFDSSRLERSGTSLYRRRTVDRDDDEPTLRAPSRAMTDFRNVSTRTAHKSRFSREYTSQEPLPDLQPSPALQTLASRRTTVLGNENSLLLRDREGGNRTALGKRSRYGLNQMTPATAYDKHPLEPVARTQAASNRASIGGSFPLGRSASLTRRQVNAE</sequence>
<dbReference type="EMBL" id="WVTA01000018">
    <property type="protein sequence ID" value="KAK3197465.1"/>
    <property type="molecule type" value="Genomic_DNA"/>
</dbReference>
<feature type="compositionally biased region" description="Low complexity" evidence="1">
    <location>
        <begin position="67"/>
        <end position="87"/>
    </location>
</feature>
<reference evidence="2 3" key="1">
    <citation type="submission" date="2021-02" db="EMBL/GenBank/DDBJ databases">
        <title>Genome assembly of Pseudopithomyces chartarum.</title>
        <authorList>
            <person name="Jauregui R."/>
            <person name="Singh J."/>
            <person name="Voisey C."/>
        </authorList>
    </citation>
    <scope>NUCLEOTIDE SEQUENCE [LARGE SCALE GENOMIC DNA]</scope>
    <source>
        <strain evidence="2 3">AGR01</strain>
    </source>
</reference>
<gene>
    <name evidence="2" type="ORF">GRF29_216g251251</name>
</gene>
<evidence type="ECO:0000313" key="3">
    <source>
        <dbReference type="Proteomes" id="UP001280581"/>
    </source>
</evidence>
<feature type="compositionally biased region" description="Low complexity" evidence="1">
    <location>
        <begin position="233"/>
        <end position="247"/>
    </location>
</feature>
<feature type="compositionally biased region" description="Low complexity" evidence="1">
    <location>
        <begin position="42"/>
        <end position="57"/>
    </location>
</feature>
<feature type="compositionally biased region" description="Low complexity" evidence="1">
    <location>
        <begin position="560"/>
        <end position="573"/>
    </location>
</feature>
<keyword evidence="3" id="KW-1185">Reference proteome</keyword>
<feature type="region of interest" description="Disordered" evidence="1">
    <location>
        <begin position="552"/>
        <end position="578"/>
    </location>
</feature>
<dbReference type="AlphaFoldDB" id="A0AAN6LP29"/>
<feature type="region of interest" description="Disordered" evidence="1">
    <location>
        <begin position="1"/>
        <end position="331"/>
    </location>
</feature>
<proteinExistence type="predicted"/>
<evidence type="ECO:0000313" key="2">
    <source>
        <dbReference type="EMBL" id="KAK3197465.1"/>
    </source>
</evidence>
<feature type="region of interest" description="Disordered" evidence="1">
    <location>
        <begin position="610"/>
        <end position="750"/>
    </location>
</feature>
<feature type="compositionally biased region" description="Basic and acidic residues" evidence="1">
    <location>
        <begin position="376"/>
        <end position="386"/>
    </location>
</feature>
<dbReference type="Proteomes" id="UP001280581">
    <property type="component" value="Unassembled WGS sequence"/>
</dbReference>
<feature type="region of interest" description="Disordered" evidence="1">
    <location>
        <begin position="811"/>
        <end position="840"/>
    </location>
</feature>
<evidence type="ECO:0008006" key="4">
    <source>
        <dbReference type="Google" id="ProtNLM"/>
    </source>
</evidence>
<protein>
    <recommendedName>
        <fullName evidence="4">LPXTG-motif cell wall anchor domain protein</fullName>
    </recommendedName>
</protein>
<evidence type="ECO:0000256" key="1">
    <source>
        <dbReference type="SAM" id="MobiDB-lite"/>
    </source>
</evidence>
<feature type="region of interest" description="Disordered" evidence="1">
    <location>
        <begin position="375"/>
        <end position="446"/>
    </location>
</feature>
<feature type="compositionally biased region" description="Polar residues" evidence="1">
    <location>
        <begin position="263"/>
        <end position="279"/>
    </location>
</feature>
<feature type="compositionally biased region" description="Polar residues" evidence="1">
    <location>
        <begin position="310"/>
        <end position="331"/>
    </location>
</feature>
<organism evidence="2 3">
    <name type="scientific">Pseudopithomyces chartarum</name>
    <dbReference type="NCBI Taxonomy" id="1892770"/>
    <lineage>
        <taxon>Eukaryota</taxon>
        <taxon>Fungi</taxon>
        <taxon>Dikarya</taxon>
        <taxon>Ascomycota</taxon>
        <taxon>Pezizomycotina</taxon>
        <taxon>Dothideomycetes</taxon>
        <taxon>Pleosporomycetidae</taxon>
        <taxon>Pleosporales</taxon>
        <taxon>Massarineae</taxon>
        <taxon>Didymosphaeriaceae</taxon>
        <taxon>Pseudopithomyces</taxon>
    </lineage>
</organism>
<feature type="region of interest" description="Disordered" evidence="1">
    <location>
        <begin position="464"/>
        <end position="504"/>
    </location>
</feature>
<name>A0AAN6LP29_9PLEO</name>
<feature type="compositionally biased region" description="Basic and acidic residues" evidence="1">
    <location>
        <begin position="653"/>
        <end position="669"/>
    </location>
</feature>
<feature type="compositionally biased region" description="Basic and acidic residues" evidence="1">
    <location>
        <begin position="422"/>
        <end position="434"/>
    </location>
</feature>
<feature type="compositionally biased region" description="Polar residues" evidence="1">
    <location>
        <begin position="610"/>
        <end position="629"/>
    </location>
</feature>
<feature type="compositionally biased region" description="Polar residues" evidence="1">
    <location>
        <begin position="830"/>
        <end position="840"/>
    </location>
</feature>
<feature type="compositionally biased region" description="Polar residues" evidence="1">
    <location>
        <begin position="133"/>
        <end position="149"/>
    </location>
</feature>
<feature type="compositionally biased region" description="Polar residues" evidence="1">
    <location>
        <begin position="88"/>
        <end position="98"/>
    </location>
</feature>